<feature type="transmembrane region" description="Helical" evidence="1">
    <location>
        <begin position="21"/>
        <end position="41"/>
    </location>
</feature>
<dbReference type="RefSeq" id="WP_349661557.1">
    <property type="nucleotide sequence ID" value="NZ_JBEGDG010000022.1"/>
</dbReference>
<proteinExistence type="predicted"/>
<name>A0ABV1MXH3_9BACI</name>
<keyword evidence="3" id="KW-1185">Reference proteome</keyword>
<protein>
    <submittedName>
        <fullName evidence="2">Uncharacterized protein</fullName>
    </submittedName>
</protein>
<evidence type="ECO:0000256" key="1">
    <source>
        <dbReference type="SAM" id="Phobius"/>
    </source>
</evidence>
<dbReference type="EMBL" id="JBEGDG010000022">
    <property type="protein sequence ID" value="MEQ6357181.1"/>
    <property type="molecule type" value="Genomic_DNA"/>
</dbReference>
<feature type="transmembrane region" description="Helical" evidence="1">
    <location>
        <begin position="47"/>
        <end position="63"/>
    </location>
</feature>
<organism evidence="2 3">
    <name type="scientific">Lysinibacillus zambalensis</name>
    <dbReference type="NCBI Taxonomy" id="3160866"/>
    <lineage>
        <taxon>Bacteria</taxon>
        <taxon>Bacillati</taxon>
        <taxon>Bacillota</taxon>
        <taxon>Bacilli</taxon>
        <taxon>Bacillales</taxon>
        <taxon>Bacillaceae</taxon>
        <taxon>Lysinibacillus</taxon>
    </lineage>
</organism>
<reference evidence="2 3" key="1">
    <citation type="submission" date="2024-06" db="EMBL/GenBank/DDBJ databases">
        <title>Lysinibacillus zambalefons sp. nov., a Novel Firmicute Isolated from the Poon Bato Zambales Hyperalkaline Spring.</title>
        <authorList>
            <person name="Aja J.A."/>
            <person name="Lazaro J.E.H."/>
            <person name="Llorin L.D."/>
            <person name="Lim K.R."/>
            <person name="Teodosio J."/>
            <person name="Dalisay D.S."/>
        </authorList>
    </citation>
    <scope>NUCLEOTIDE SEQUENCE [LARGE SCALE GENOMIC DNA]</scope>
    <source>
        <strain evidence="2 3">M3</strain>
    </source>
</reference>
<comment type="caution">
    <text evidence="2">The sequence shown here is derived from an EMBL/GenBank/DDBJ whole genome shotgun (WGS) entry which is preliminary data.</text>
</comment>
<keyword evidence="1" id="KW-1133">Transmembrane helix</keyword>
<gene>
    <name evidence="2" type="ORF">ABNX05_21350</name>
</gene>
<evidence type="ECO:0000313" key="3">
    <source>
        <dbReference type="Proteomes" id="UP001478862"/>
    </source>
</evidence>
<keyword evidence="1" id="KW-0812">Transmembrane</keyword>
<sequence>MEETPHKKRPVYDNNVNKKGIVIASIILCYSVIAVIYSFFLYEKIEWSLLFLALCMICVIEVAKNNNKLIKKNFNKQI</sequence>
<keyword evidence="1" id="KW-0472">Membrane</keyword>
<accession>A0ABV1MXH3</accession>
<evidence type="ECO:0000313" key="2">
    <source>
        <dbReference type="EMBL" id="MEQ6357181.1"/>
    </source>
</evidence>
<dbReference type="Proteomes" id="UP001478862">
    <property type="component" value="Unassembled WGS sequence"/>
</dbReference>